<dbReference type="AlphaFoldDB" id="A0A7K3WF48"/>
<evidence type="ECO:0000256" key="9">
    <source>
        <dbReference type="ARBA" id="ARBA00023136"/>
    </source>
</evidence>
<dbReference type="PANTHER" id="PTHR43297">
    <property type="entry name" value="OLIGOPEPTIDE TRANSPORT ATP-BINDING PROTEIN APPD"/>
    <property type="match status" value="1"/>
</dbReference>
<comment type="similarity">
    <text evidence="2">Belongs to the ABC transporter superfamily.</text>
</comment>
<dbReference type="PROSITE" id="PS00211">
    <property type="entry name" value="ABC_TRANSPORTER_1"/>
    <property type="match status" value="1"/>
</dbReference>
<evidence type="ECO:0000313" key="11">
    <source>
        <dbReference type="EMBL" id="NEL54549.1"/>
    </source>
</evidence>
<dbReference type="InterPro" id="IPR003439">
    <property type="entry name" value="ABC_transporter-like_ATP-bd"/>
</dbReference>
<dbReference type="GO" id="GO:0005524">
    <property type="term" value="F:ATP binding"/>
    <property type="evidence" value="ECO:0007669"/>
    <property type="project" value="UniProtKB-KW"/>
</dbReference>
<dbReference type="PANTHER" id="PTHR43297:SF14">
    <property type="entry name" value="ATPASE AAA-TYPE CORE DOMAIN-CONTAINING PROTEIN"/>
    <property type="match status" value="1"/>
</dbReference>
<keyword evidence="3" id="KW-0813">Transport</keyword>
<dbReference type="RefSeq" id="WP_152727797.1">
    <property type="nucleotide sequence ID" value="NZ_JAABOZ010000001.1"/>
</dbReference>
<dbReference type="InterPro" id="IPR003593">
    <property type="entry name" value="AAA+_ATPase"/>
</dbReference>
<sequence length="274" mass="27800">MIPDIVGAGGRPALAVRGLSISVHGRDLVHDVDLTVAPGQRLALIGASGSGKSLTAGAVLGHLPPGARVRGTVQVGGHDVTGVHPARRPAAARAAAVAQDSLTALNPLVPVGAQLATPLRRRAGLRGPAVARRSVELLIAVGIEDPARVLRSCAGELSGGQRQRVCIAIALASEAGLLVADEPTTALDLVTQAQVVDVVRRATQEAGLLFITHDVAVAVALCDTAVVLAHGRVVERCSTADLAPDPQHAYTRDLVAATRLDSVALRPGAPAVAG</sequence>
<keyword evidence="8" id="KW-1278">Translocase</keyword>
<dbReference type="InterPro" id="IPR050388">
    <property type="entry name" value="ABC_Ni/Peptide_Import"/>
</dbReference>
<evidence type="ECO:0000256" key="4">
    <source>
        <dbReference type="ARBA" id="ARBA00022475"/>
    </source>
</evidence>
<evidence type="ECO:0000259" key="10">
    <source>
        <dbReference type="PROSITE" id="PS50893"/>
    </source>
</evidence>
<keyword evidence="9" id="KW-0472">Membrane</keyword>
<dbReference type="Proteomes" id="UP000470470">
    <property type="component" value="Unassembled WGS sequence"/>
</dbReference>
<evidence type="ECO:0000256" key="3">
    <source>
        <dbReference type="ARBA" id="ARBA00022448"/>
    </source>
</evidence>
<comment type="caution">
    <text evidence="11">The sequence shown here is derived from an EMBL/GenBank/DDBJ whole genome shotgun (WGS) entry which is preliminary data.</text>
</comment>
<evidence type="ECO:0000256" key="8">
    <source>
        <dbReference type="ARBA" id="ARBA00022967"/>
    </source>
</evidence>
<accession>A0A7K3WF48</accession>
<dbReference type="PROSITE" id="PS50893">
    <property type="entry name" value="ABC_TRANSPORTER_2"/>
    <property type="match status" value="1"/>
</dbReference>
<evidence type="ECO:0000313" key="12">
    <source>
        <dbReference type="Proteomes" id="UP000470470"/>
    </source>
</evidence>
<feature type="domain" description="ABC transporter" evidence="10">
    <location>
        <begin position="14"/>
        <end position="255"/>
    </location>
</feature>
<comment type="subcellular location">
    <subcellularLocation>
        <location evidence="1">Cell membrane</location>
        <topology evidence="1">Peripheral membrane protein</topology>
    </subcellularLocation>
</comment>
<dbReference type="GO" id="GO:0005886">
    <property type="term" value="C:plasma membrane"/>
    <property type="evidence" value="ECO:0007669"/>
    <property type="project" value="UniProtKB-SubCell"/>
</dbReference>
<evidence type="ECO:0000256" key="1">
    <source>
        <dbReference type="ARBA" id="ARBA00004202"/>
    </source>
</evidence>
<keyword evidence="6" id="KW-0547">Nucleotide-binding</keyword>
<organism evidence="11 12">
    <name type="scientific">Goekera deserti</name>
    <dbReference type="NCBI Taxonomy" id="2497753"/>
    <lineage>
        <taxon>Bacteria</taxon>
        <taxon>Bacillati</taxon>
        <taxon>Actinomycetota</taxon>
        <taxon>Actinomycetes</taxon>
        <taxon>Geodermatophilales</taxon>
        <taxon>Geodermatophilaceae</taxon>
        <taxon>Goekera</taxon>
    </lineage>
</organism>
<keyword evidence="12" id="KW-1185">Reference proteome</keyword>
<proteinExistence type="inferred from homology"/>
<evidence type="ECO:0000256" key="2">
    <source>
        <dbReference type="ARBA" id="ARBA00005417"/>
    </source>
</evidence>
<reference evidence="11 12" key="1">
    <citation type="submission" date="2020-02" db="EMBL/GenBank/DDBJ databases">
        <title>The whole genome sequence of CPCC 205119.</title>
        <authorList>
            <person name="Jiang Z."/>
        </authorList>
    </citation>
    <scope>NUCLEOTIDE SEQUENCE [LARGE SCALE GENOMIC DNA]</scope>
    <source>
        <strain evidence="11 12">CPCC 205119</strain>
    </source>
</reference>
<evidence type="ECO:0000256" key="5">
    <source>
        <dbReference type="ARBA" id="ARBA00022519"/>
    </source>
</evidence>
<dbReference type="SMART" id="SM00382">
    <property type="entry name" value="AAA"/>
    <property type="match status" value="1"/>
</dbReference>
<name>A0A7K3WF48_9ACTN</name>
<dbReference type="Pfam" id="PF00005">
    <property type="entry name" value="ABC_tran"/>
    <property type="match status" value="1"/>
</dbReference>
<dbReference type="InterPro" id="IPR017871">
    <property type="entry name" value="ABC_transporter-like_CS"/>
</dbReference>
<gene>
    <name evidence="11" type="ORF">G1H19_11105</name>
</gene>
<dbReference type="Gene3D" id="3.40.50.300">
    <property type="entry name" value="P-loop containing nucleotide triphosphate hydrolases"/>
    <property type="match status" value="1"/>
</dbReference>
<keyword evidence="4" id="KW-1003">Cell membrane</keyword>
<dbReference type="EMBL" id="JAAGWK010000015">
    <property type="protein sequence ID" value="NEL54549.1"/>
    <property type="molecule type" value="Genomic_DNA"/>
</dbReference>
<dbReference type="GO" id="GO:0016887">
    <property type="term" value="F:ATP hydrolysis activity"/>
    <property type="evidence" value="ECO:0007669"/>
    <property type="project" value="InterPro"/>
</dbReference>
<dbReference type="SUPFAM" id="SSF52540">
    <property type="entry name" value="P-loop containing nucleoside triphosphate hydrolases"/>
    <property type="match status" value="1"/>
</dbReference>
<evidence type="ECO:0000256" key="7">
    <source>
        <dbReference type="ARBA" id="ARBA00022840"/>
    </source>
</evidence>
<dbReference type="InterPro" id="IPR027417">
    <property type="entry name" value="P-loop_NTPase"/>
</dbReference>
<keyword evidence="5" id="KW-0997">Cell inner membrane</keyword>
<evidence type="ECO:0000256" key="6">
    <source>
        <dbReference type="ARBA" id="ARBA00022741"/>
    </source>
</evidence>
<protein>
    <submittedName>
        <fullName evidence="11">ABC transporter ATP-binding protein</fullName>
    </submittedName>
</protein>
<keyword evidence="7 11" id="KW-0067">ATP-binding</keyword>